<dbReference type="Pfam" id="PF06414">
    <property type="entry name" value="Zeta_toxin"/>
    <property type="match status" value="1"/>
</dbReference>
<comment type="caution">
    <text evidence="9">The sequence shown here is derived from an EMBL/GenBank/DDBJ whole genome shotgun (WGS) entry which is preliminary data.</text>
</comment>
<evidence type="ECO:0000313" key="9">
    <source>
        <dbReference type="EMBL" id="GEA84834.1"/>
    </source>
</evidence>
<protein>
    <recommendedName>
        <fullName evidence="5">UDP-N-acetylglucosamine kinase</fullName>
        <ecNumber evidence="2">2.7.1.176</ecNumber>
    </recommendedName>
    <alternativeName>
        <fullName evidence="5">UDP-N-acetylglucosamine kinase</fullName>
    </alternativeName>
</protein>
<evidence type="ECO:0000256" key="7">
    <source>
        <dbReference type="SAM" id="MobiDB-lite"/>
    </source>
</evidence>
<evidence type="ECO:0000256" key="5">
    <source>
        <dbReference type="ARBA" id="ARBA00032897"/>
    </source>
</evidence>
<evidence type="ECO:0000256" key="4">
    <source>
        <dbReference type="ARBA" id="ARBA00022840"/>
    </source>
</evidence>
<comment type="similarity">
    <text evidence="1">Belongs to the zeta toxin family.</text>
</comment>
<keyword evidence="3" id="KW-0547">Nucleotide-binding</keyword>
<dbReference type="RefSeq" id="WP_229747613.1">
    <property type="nucleotide sequence ID" value="NZ_JBHSVF010000001.1"/>
</dbReference>
<dbReference type="Proteomes" id="UP000320461">
    <property type="component" value="Unassembled WGS sequence"/>
</dbReference>
<dbReference type="Gene3D" id="3.40.50.300">
    <property type="entry name" value="P-loop containing nucleotide triphosphate hydrolases"/>
    <property type="match status" value="1"/>
</dbReference>
<feature type="domain" description="Zeta toxin" evidence="8">
    <location>
        <begin position="47"/>
        <end position="95"/>
    </location>
</feature>
<evidence type="ECO:0000256" key="2">
    <source>
        <dbReference type="ARBA" id="ARBA00011963"/>
    </source>
</evidence>
<dbReference type="EC" id="2.7.1.176" evidence="2"/>
<dbReference type="SUPFAM" id="SSF52540">
    <property type="entry name" value="P-loop containing nucleoside triphosphate hydrolases"/>
    <property type="match status" value="1"/>
</dbReference>
<evidence type="ECO:0000259" key="8">
    <source>
        <dbReference type="Pfam" id="PF06414"/>
    </source>
</evidence>
<feature type="compositionally biased region" description="Low complexity" evidence="7">
    <location>
        <begin position="200"/>
        <end position="212"/>
    </location>
</feature>
<sequence>MKPGQLLAVDSPYATVNNRAWFASPGRPRLARAELHEELVARALGDRTSASGRSRPSAIVLAGPPGAGKGTMRRQLLGAEVGSWLVVDADDFKRALLAAALEDGTYDRLIVPSETSLEVADAQSLSAAADALERQAKGAVDENTAAAALDEAAADRADASAAWDSAERRQDLAASLEHVDNRAAVDARLTADLDQGTPPAAAAAAGRAASRAGKAKGKARTRTANQRTAERSR</sequence>
<dbReference type="EMBL" id="BJLQ01000021">
    <property type="protein sequence ID" value="GEA84834.1"/>
    <property type="molecule type" value="Genomic_DNA"/>
</dbReference>
<keyword evidence="4" id="KW-0067">ATP-binding</keyword>
<dbReference type="GO" id="GO:0016301">
    <property type="term" value="F:kinase activity"/>
    <property type="evidence" value="ECO:0007669"/>
    <property type="project" value="InterPro"/>
</dbReference>
<evidence type="ECO:0000256" key="3">
    <source>
        <dbReference type="ARBA" id="ARBA00022741"/>
    </source>
</evidence>
<proteinExistence type="inferred from homology"/>
<dbReference type="GO" id="GO:0005524">
    <property type="term" value="F:ATP binding"/>
    <property type="evidence" value="ECO:0007669"/>
    <property type="project" value="UniProtKB-KW"/>
</dbReference>
<comment type="catalytic activity">
    <reaction evidence="6">
        <text>UDP-N-acetyl-alpha-D-glucosamine + ATP = UDP-N-acetyl-alpha-D-glucosamine 3'-phosphate + ADP + H(+)</text>
        <dbReference type="Rhea" id="RHEA:32671"/>
        <dbReference type="ChEBI" id="CHEBI:15378"/>
        <dbReference type="ChEBI" id="CHEBI:30616"/>
        <dbReference type="ChEBI" id="CHEBI:57705"/>
        <dbReference type="ChEBI" id="CHEBI:64353"/>
        <dbReference type="ChEBI" id="CHEBI:456216"/>
        <dbReference type="EC" id="2.7.1.176"/>
    </reaction>
</comment>
<dbReference type="AlphaFoldDB" id="A0A4Y3KN83"/>
<keyword evidence="10" id="KW-1185">Reference proteome</keyword>
<evidence type="ECO:0000256" key="1">
    <source>
        <dbReference type="ARBA" id="ARBA00009104"/>
    </source>
</evidence>
<dbReference type="InterPro" id="IPR027417">
    <property type="entry name" value="P-loop_NTPase"/>
</dbReference>
<evidence type="ECO:0000313" key="10">
    <source>
        <dbReference type="Proteomes" id="UP000320461"/>
    </source>
</evidence>
<dbReference type="InterPro" id="IPR010488">
    <property type="entry name" value="Zeta_toxin_domain"/>
</dbReference>
<feature type="region of interest" description="Disordered" evidence="7">
    <location>
        <begin position="191"/>
        <end position="233"/>
    </location>
</feature>
<feature type="region of interest" description="Disordered" evidence="7">
    <location>
        <begin position="46"/>
        <end position="65"/>
    </location>
</feature>
<organism evidence="9 10">
    <name type="scientific">Cellulomonas gelida</name>
    <dbReference type="NCBI Taxonomy" id="1712"/>
    <lineage>
        <taxon>Bacteria</taxon>
        <taxon>Bacillati</taxon>
        <taxon>Actinomycetota</taxon>
        <taxon>Actinomycetes</taxon>
        <taxon>Micrococcales</taxon>
        <taxon>Cellulomonadaceae</taxon>
        <taxon>Cellulomonas</taxon>
    </lineage>
</organism>
<evidence type="ECO:0000256" key="6">
    <source>
        <dbReference type="ARBA" id="ARBA00048178"/>
    </source>
</evidence>
<reference evidence="9 10" key="1">
    <citation type="submission" date="2019-06" db="EMBL/GenBank/DDBJ databases">
        <title>Whole genome shotgun sequence of Cellulomonas gelida NBRC 3748.</title>
        <authorList>
            <person name="Hosoyama A."/>
            <person name="Uohara A."/>
            <person name="Ohji S."/>
            <person name="Ichikawa N."/>
        </authorList>
    </citation>
    <scope>NUCLEOTIDE SEQUENCE [LARGE SCALE GENOMIC DNA]</scope>
    <source>
        <strain evidence="9 10">NBRC 3748</strain>
    </source>
</reference>
<gene>
    <name evidence="9" type="ORF">CGE01nite_20850</name>
</gene>
<accession>A0A4Y3KN83</accession>
<name>A0A4Y3KN83_9CELL</name>